<dbReference type="Gene3D" id="1.20.930.10">
    <property type="entry name" value="Conserved domain common to transcription factors TFIIS, elongin A, CRSP70"/>
    <property type="match status" value="1"/>
</dbReference>
<evidence type="ECO:0000256" key="3">
    <source>
        <dbReference type="PROSITE-ProRule" id="PRU00649"/>
    </source>
</evidence>
<dbReference type="OMA" id="RIGIAME"/>
<dbReference type="EnsemblPlants" id="OPUNC03G13310.1">
    <property type="protein sequence ID" value="OPUNC03G13310.1"/>
    <property type="gene ID" value="OPUNC03G13310"/>
</dbReference>
<protein>
    <recommendedName>
        <fullName evidence="5">TFIIS N-terminal domain-containing protein</fullName>
    </recommendedName>
</protein>
<sequence length="428" mass="46738">MAAARNPLRRWYPFLGAFASVDGAIEAADPGGLSRDEFRRARARIVEMLRGAEGDAEAEGLCLVLDDVMAESLLTLRIVPVTPKALAITDLAGVVGALRKHESERIRGLATDIVRGWRAVVKRELVKIGIAMEKLSQTPERVEADQRVRLSSDLDTKVKHATPAPPPKKKATADVSCRVNPAKTSEPERIEADQRVRLSSDLDTKVKHATPAPPPKKKATADVSCRVNPAKTSQPSLLAKTRAPVVGGARAKIADMGSATKPKEPSHPPKKLPAAIGSAGGRRDGIKPYHSEGENLTAAPKRKFDWCQEAEEAQKQRKTVDMGAAAKSKEPVLPPKKLPAVVASAGRRESIELRNDDEKIAAAKRKLREGYQEAEEAKKRRNIHVIEDPEMLKQRQQKMHPILRLRSRAIHATSMAEKSSLMSSIGRL</sequence>
<evidence type="ECO:0000256" key="2">
    <source>
        <dbReference type="ARBA" id="ARBA00023242"/>
    </source>
</evidence>
<dbReference type="InterPro" id="IPR035441">
    <property type="entry name" value="TFIIS/LEDGF_dom_sf"/>
</dbReference>
<dbReference type="eggNOG" id="ENOG502TMDU">
    <property type="taxonomic scope" value="Eukaryota"/>
</dbReference>
<dbReference type="AlphaFoldDB" id="A0A0E0KCH6"/>
<dbReference type="Pfam" id="PF08711">
    <property type="entry name" value="Med26"/>
    <property type="match status" value="1"/>
</dbReference>
<dbReference type="Proteomes" id="UP000026962">
    <property type="component" value="Chromosome 3"/>
</dbReference>
<comment type="subcellular location">
    <subcellularLocation>
        <location evidence="1 3">Nucleus</location>
    </subcellularLocation>
</comment>
<organism evidence="6">
    <name type="scientific">Oryza punctata</name>
    <name type="common">Red rice</name>
    <dbReference type="NCBI Taxonomy" id="4537"/>
    <lineage>
        <taxon>Eukaryota</taxon>
        <taxon>Viridiplantae</taxon>
        <taxon>Streptophyta</taxon>
        <taxon>Embryophyta</taxon>
        <taxon>Tracheophyta</taxon>
        <taxon>Spermatophyta</taxon>
        <taxon>Magnoliopsida</taxon>
        <taxon>Liliopsida</taxon>
        <taxon>Poales</taxon>
        <taxon>Poaceae</taxon>
        <taxon>BOP clade</taxon>
        <taxon>Oryzoideae</taxon>
        <taxon>Oryzeae</taxon>
        <taxon>Oryzinae</taxon>
        <taxon>Oryza</taxon>
    </lineage>
</organism>
<evidence type="ECO:0000256" key="4">
    <source>
        <dbReference type="SAM" id="MobiDB-lite"/>
    </source>
</evidence>
<proteinExistence type="predicted"/>
<evidence type="ECO:0000256" key="1">
    <source>
        <dbReference type="ARBA" id="ARBA00004123"/>
    </source>
</evidence>
<dbReference type="InterPro" id="IPR017923">
    <property type="entry name" value="TFIIS_N"/>
</dbReference>
<feature type="region of interest" description="Disordered" evidence="4">
    <location>
        <begin position="151"/>
        <end position="236"/>
    </location>
</feature>
<keyword evidence="2 3" id="KW-0539">Nucleus</keyword>
<dbReference type="GO" id="GO:0005634">
    <property type="term" value="C:nucleus"/>
    <property type="evidence" value="ECO:0007669"/>
    <property type="project" value="UniProtKB-SubCell"/>
</dbReference>
<evidence type="ECO:0000259" key="5">
    <source>
        <dbReference type="PROSITE" id="PS51319"/>
    </source>
</evidence>
<name>A0A0E0KCH6_ORYPU</name>
<evidence type="ECO:0000313" key="6">
    <source>
        <dbReference type="EnsemblPlants" id="OPUNC03G13310.1"/>
    </source>
</evidence>
<dbReference type="InterPro" id="IPR003617">
    <property type="entry name" value="TFIIS/CRSP70_N_sub"/>
</dbReference>
<feature type="domain" description="TFIIS N-terminal" evidence="5">
    <location>
        <begin position="47"/>
        <end position="124"/>
    </location>
</feature>
<keyword evidence="7" id="KW-1185">Reference proteome</keyword>
<dbReference type="Gramene" id="OPUNC03G13310.1">
    <property type="protein sequence ID" value="OPUNC03G13310.1"/>
    <property type="gene ID" value="OPUNC03G13310"/>
</dbReference>
<dbReference type="PANTHER" id="PTHR47853:SF1">
    <property type="entry name" value="EXPRESSED PROTEIN"/>
    <property type="match status" value="1"/>
</dbReference>
<dbReference type="SUPFAM" id="SSF47676">
    <property type="entry name" value="Conserved domain common to transcription factors TFIIS, elongin A, CRSP70"/>
    <property type="match status" value="1"/>
</dbReference>
<feature type="compositionally biased region" description="Basic and acidic residues" evidence="4">
    <location>
        <begin position="185"/>
        <end position="206"/>
    </location>
</feature>
<reference evidence="6" key="2">
    <citation type="submission" date="2018-05" db="EMBL/GenBank/DDBJ databases">
        <title>OpunRS2 (Oryza punctata Reference Sequence Version 2).</title>
        <authorList>
            <person name="Zhang J."/>
            <person name="Kudrna D."/>
            <person name="Lee S."/>
            <person name="Talag J."/>
            <person name="Welchert J."/>
            <person name="Wing R.A."/>
        </authorList>
    </citation>
    <scope>NUCLEOTIDE SEQUENCE [LARGE SCALE GENOMIC DNA]</scope>
</reference>
<reference evidence="6" key="1">
    <citation type="submission" date="2015-04" db="UniProtKB">
        <authorList>
            <consortium name="EnsemblPlants"/>
        </authorList>
    </citation>
    <scope>IDENTIFICATION</scope>
</reference>
<dbReference type="HOGENOM" id="CLU_044533_1_0_1"/>
<feature type="region of interest" description="Disordered" evidence="4">
    <location>
        <begin position="257"/>
        <end position="284"/>
    </location>
</feature>
<dbReference type="PANTHER" id="PTHR47853">
    <property type="entry name" value="EXPRESSED PROTEIN"/>
    <property type="match status" value="1"/>
</dbReference>
<evidence type="ECO:0000313" key="7">
    <source>
        <dbReference type="Proteomes" id="UP000026962"/>
    </source>
</evidence>
<accession>A0A0E0KCH6</accession>
<dbReference type="PROSITE" id="PS51319">
    <property type="entry name" value="TFIIS_N"/>
    <property type="match status" value="1"/>
</dbReference>
<dbReference type="SMART" id="SM00509">
    <property type="entry name" value="TFS2N"/>
    <property type="match status" value="1"/>
</dbReference>